<dbReference type="SMART" id="SM00320">
    <property type="entry name" value="WD40"/>
    <property type="match status" value="4"/>
</dbReference>
<accession>A0A1J4K5U4</accession>
<proteinExistence type="predicted"/>
<dbReference type="InterPro" id="IPR045159">
    <property type="entry name" value="DCAF7-like"/>
</dbReference>
<sequence length="337" mass="36641">MEIPKIELPYKPFAISLTSTLSPNEYLSVATFETSIPNQLDIFQYNSDSFIKLDSSDECKFSFPITSCKFAPNHSSDITEFLLTGAESVKLWSVVDNSIKLQSEYKINQTNNPITSIDWCPENRVLAIAASTDNSVSILDFVADCVSANILAHDNPIHDCAFCGDQNYFATAGYDGSLRLCDVRDLSSLTLVYQAAMPLLRISPSPIDSNLIALFGRSATGVTLVDIRSPGLPIAASTHVDKEVSGIAWSVENLGVLYSVNNAGQLRVCDFSSGKTMAPSSVIHETGEKNEAIAVTQGKVAIVYENCLDIGIINENDGLELLSEELSEELSEDLCEE</sequence>
<dbReference type="Pfam" id="PF00400">
    <property type="entry name" value="WD40"/>
    <property type="match status" value="2"/>
</dbReference>
<dbReference type="GeneID" id="94827605"/>
<dbReference type="Gene3D" id="2.130.10.10">
    <property type="entry name" value="YVTN repeat-like/Quinoprotein amine dehydrogenase"/>
    <property type="match status" value="1"/>
</dbReference>
<dbReference type="InterPro" id="IPR001680">
    <property type="entry name" value="WD40_rpt"/>
</dbReference>
<dbReference type="AlphaFoldDB" id="A0A1J4K5U4"/>
<protein>
    <submittedName>
        <fullName evidence="3">DDB1- and CUL4-associated factor 7 like protein</fullName>
    </submittedName>
</protein>
<organism evidence="3 4">
    <name type="scientific">Tritrichomonas foetus</name>
    <dbReference type="NCBI Taxonomy" id="1144522"/>
    <lineage>
        <taxon>Eukaryota</taxon>
        <taxon>Metamonada</taxon>
        <taxon>Parabasalia</taxon>
        <taxon>Tritrichomonadida</taxon>
        <taxon>Tritrichomonadidae</taxon>
        <taxon>Tritrichomonas</taxon>
    </lineage>
</organism>
<dbReference type="InterPro" id="IPR036322">
    <property type="entry name" value="WD40_repeat_dom_sf"/>
</dbReference>
<gene>
    <name evidence="3" type="primary">wdr68</name>
    <name evidence="3" type="ORF">TRFO_06116</name>
</gene>
<evidence type="ECO:0000313" key="4">
    <source>
        <dbReference type="Proteomes" id="UP000179807"/>
    </source>
</evidence>
<name>A0A1J4K5U4_9EUKA</name>
<evidence type="ECO:0000256" key="1">
    <source>
        <dbReference type="ARBA" id="ARBA00022574"/>
    </source>
</evidence>
<dbReference type="InterPro" id="IPR015943">
    <property type="entry name" value="WD40/YVTN_repeat-like_dom_sf"/>
</dbReference>
<reference evidence="3" key="1">
    <citation type="submission" date="2016-10" db="EMBL/GenBank/DDBJ databases">
        <authorList>
            <person name="Benchimol M."/>
            <person name="Almeida L.G."/>
            <person name="Vasconcelos A.T."/>
            <person name="Perreira-Neves A."/>
            <person name="Rosa I.A."/>
            <person name="Tasca T."/>
            <person name="Bogo M.R."/>
            <person name="de Souza W."/>
        </authorList>
    </citation>
    <scope>NUCLEOTIDE SEQUENCE [LARGE SCALE GENOMIC DNA]</scope>
    <source>
        <strain evidence="3">K</strain>
    </source>
</reference>
<keyword evidence="2" id="KW-0677">Repeat</keyword>
<dbReference type="RefSeq" id="XP_068358236.1">
    <property type="nucleotide sequence ID" value="XM_068492901.1"/>
</dbReference>
<comment type="caution">
    <text evidence="3">The sequence shown here is derived from an EMBL/GenBank/DDBJ whole genome shotgun (WGS) entry which is preliminary data.</text>
</comment>
<dbReference type="SUPFAM" id="SSF50978">
    <property type="entry name" value="WD40 repeat-like"/>
    <property type="match status" value="1"/>
</dbReference>
<dbReference type="Proteomes" id="UP000179807">
    <property type="component" value="Unassembled WGS sequence"/>
</dbReference>
<dbReference type="PANTHER" id="PTHR19919">
    <property type="entry name" value="WD REPEAT CONTAINING PROTEIN"/>
    <property type="match status" value="1"/>
</dbReference>
<keyword evidence="1" id="KW-0853">WD repeat</keyword>
<dbReference type="OrthoDB" id="24670at2759"/>
<evidence type="ECO:0000313" key="3">
    <source>
        <dbReference type="EMBL" id="OHT05100.1"/>
    </source>
</evidence>
<keyword evidence="4" id="KW-1185">Reference proteome</keyword>
<evidence type="ECO:0000256" key="2">
    <source>
        <dbReference type="ARBA" id="ARBA00022737"/>
    </source>
</evidence>
<dbReference type="EMBL" id="MLAK01000771">
    <property type="protein sequence ID" value="OHT05100.1"/>
    <property type="molecule type" value="Genomic_DNA"/>
</dbReference>
<dbReference type="VEuPathDB" id="TrichDB:TRFO_06116"/>